<organism evidence="2">
    <name type="scientific">Puccinia triticina (isolate 1-1 / race 1 (BBBD))</name>
    <name type="common">Brown leaf rust fungus</name>
    <dbReference type="NCBI Taxonomy" id="630390"/>
    <lineage>
        <taxon>Eukaryota</taxon>
        <taxon>Fungi</taxon>
        <taxon>Dikarya</taxon>
        <taxon>Basidiomycota</taxon>
        <taxon>Pucciniomycotina</taxon>
        <taxon>Pucciniomycetes</taxon>
        <taxon>Pucciniales</taxon>
        <taxon>Pucciniaceae</taxon>
        <taxon>Puccinia</taxon>
    </lineage>
</organism>
<dbReference type="AlphaFoldDB" id="A0A180H286"/>
<reference evidence="3 4" key="3">
    <citation type="journal article" date="2017" name="G3 (Bethesda)">
        <title>Comparative analysis highlights variable genome content of wheat rusts and divergence of the mating loci.</title>
        <authorList>
            <person name="Cuomo C.A."/>
            <person name="Bakkeren G."/>
            <person name="Khalil H.B."/>
            <person name="Panwar V."/>
            <person name="Joly D."/>
            <person name="Linning R."/>
            <person name="Sakthikumar S."/>
            <person name="Song X."/>
            <person name="Adiconis X."/>
            <person name="Fan L."/>
            <person name="Goldberg J.M."/>
            <person name="Levin J.Z."/>
            <person name="Young S."/>
            <person name="Zeng Q."/>
            <person name="Anikster Y."/>
            <person name="Bruce M."/>
            <person name="Wang M."/>
            <person name="Yin C."/>
            <person name="McCallum B."/>
            <person name="Szabo L.J."/>
            <person name="Hulbert S."/>
            <person name="Chen X."/>
            <person name="Fellers J.P."/>
        </authorList>
    </citation>
    <scope>NUCLEOTIDE SEQUENCE</scope>
    <source>
        <strain evidence="3">isolate 1-1 / race 1 (BBBD)</strain>
        <strain evidence="4">Isolate 1-1 / race 1 (BBBD)</strain>
    </source>
</reference>
<dbReference type="EMBL" id="ADAS02000005">
    <property type="protein sequence ID" value="OAV98894.1"/>
    <property type="molecule type" value="Genomic_DNA"/>
</dbReference>
<dbReference type="OrthoDB" id="3252425at2759"/>
<feature type="compositionally biased region" description="Acidic residues" evidence="1">
    <location>
        <begin position="289"/>
        <end position="298"/>
    </location>
</feature>
<dbReference type="Proteomes" id="UP000005240">
    <property type="component" value="Unassembled WGS sequence"/>
</dbReference>
<feature type="region of interest" description="Disordered" evidence="1">
    <location>
        <begin position="277"/>
        <end position="299"/>
    </location>
</feature>
<protein>
    <recommendedName>
        <fullName evidence="5">DUF659 domain-containing protein</fullName>
    </recommendedName>
</protein>
<dbReference type="GO" id="GO:0005634">
    <property type="term" value="C:nucleus"/>
    <property type="evidence" value="ECO:0007669"/>
    <property type="project" value="TreeGrafter"/>
</dbReference>
<reference evidence="2" key="1">
    <citation type="submission" date="2009-11" db="EMBL/GenBank/DDBJ databases">
        <authorList>
            <consortium name="The Broad Institute Genome Sequencing Platform"/>
            <person name="Ward D."/>
            <person name="Feldgarden M."/>
            <person name="Earl A."/>
            <person name="Young S.K."/>
            <person name="Zeng Q."/>
            <person name="Koehrsen M."/>
            <person name="Alvarado L."/>
            <person name="Berlin A."/>
            <person name="Bochicchio J."/>
            <person name="Borenstein D."/>
            <person name="Chapman S.B."/>
            <person name="Chen Z."/>
            <person name="Engels R."/>
            <person name="Freedman E."/>
            <person name="Gellesch M."/>
            <person name="Goldberg J."/>
            <person name="Griggs A."/>
            <person name="Gujja S."/>
            <person name="Heilman E."/>
            <person name="Heiman D."/>
            <person name="Hepburn T."/>
            <person name="Howarth C."/>
            <person name="Jen D."/>
            <person name="Larson L."/>
            <person name="Lewis B."/>
            <person name="Mehta T."/>
            <person name="Park D."/>
            <person name="Pearson M."/>
            <person name="Roberts A."/>
            <person name="Saif S."/>
            <person name="Shea T."/>
            <person name="Shenoy N."/>
            <person name="Sisk P."/>
            <person name="Stolte C."/>
            <person name="Sykes S."/>
            <person name="Thomson T."/>
            <person name="Walk T."/>
            <person name="White J."/>
            <person name="Yandava C."/>
            <person name="Izard J."/>
            <person name="Baranova O.V."/>
            <person name="Blanton J.M."/>
            <person name="Tanner A.C."/>
            <person name="Dewhirst F.E."/>
            <person name="Haas B."/>
            <person name="Nusbaum C."/>
            <person name="Birren B."/>
        </authorList>
    </citation>
    <scope>NUCLEOTIDE SEQUENCE [LARGE SCALE GENOMIC DNA]</scope>
    <source>
        <strain evidence="2">1-1 BBBD Race 1</strain>
    </source>
</reference>
<dbReference type="InterPro" id="IPR012337">
    <property type="entry name" value="RNaseH-like_sf"/>
</dbReference>
<evidence type="ECO:0000313" key="3">
    <source>
        <dbReference type="EnsemblFungi" id="PTTG_25554-t43_1-p1"/>
    </source>
</evidence>
<name>A0A180H286_PUCT1</name>
<dbReference type="SUPFAM" id="SSF53098">
    <property type="entry name" value="Ribonuclease H-like"/>
    <property type="match status" value="1"/>
</dbReference>
<sequence>MTARAQKIAKTANSSSYASYHVPQLSQQLDKHGRQMIAYPCKINLLKHAVVCLKRQSQADGSRSLASFGITGTGNIDPREVTQMCVIWCAESARPFSVFEDPSLKSLLHPMVVKNLPHCQLLSKSIHQLYTTLTSLNMIDIQSHTGAMYLGVNSWQSPNRFDILGVLIYRLCNGDDGKPHFEAMPLDFVKLSQSHTGEYLAEAVQLIVEKFEIENKICGIVSNNTSNNMVMINELKKLKWPNFKGEAQWICCFAHVLNLIAKAILRPFGPERSSKFGTKNLGDKFQDMSDSETDDGEEDAAKQIALYRRSKDLSDSGDAEENSTNIFADVANVTDEDELDLDNIDDVSNEDKDNQYTSKKFQQTLAKFRSIARKLYKSPNLKSLFIEMCEEKNYVATRWNSTLVQLKGIFRCHAAIYEWQRDKKYGIARASQISNTDIKLANNLVAVLQLFFNITLQVSTGGSARLSHVVVFIDQITEHLSTIILQKKFTPALRNACQAGVKLTNKYYTLTDCLPLYQIAMILHPLFKDQYFEVAGWSQEWIDKAIRLTRELWVSKYKPQEEVSASPAVTIAPPQTGFISQLGAALAACAINSPSDPINNWLAGDIILDQLNPVNDVEWWLKQ</sequence>
<proteinExistence type="predicted"/>
<dbReference type="EnsemblFungi" id="PTTG_25554-t43_1">
    <property type="protein sequence ID" value="PTTG_25554-t43_1-p1"/>
    <property type="gene ID" value="PTTG_25554"/>
</dbReference>
<evidence type="ECO:0000313" key="2">
    <source>
        <dbReference type="EMBL" id="OAV98894.1"/>
    </source>
</evidence>
<reference evidence="3" key="4">
    <citation type="submission" date="2025-05" db="UniProtKB">
        <authorList>
            <consortium name="EnsemblFungi"/>
        </authorList>
    </citation>
    <scope>IDENTIFICATION</scope>
    <source>
        <strain evidence="3">isolate 1-1 / race 1 (BBBD)</strain>
    </source>
</reference>
<reference evidence="2" key="2">
    <citation type="submission" date="2016-05" db="EMBL/GenBank/DDBJ databases">
        <title>Comparative analysis highlights variable genome content of wheat rusts and divergence of the mating loci.</title>
        <authorList>
            <person name="Cuomo C.A."/>
            <person name="Bakkeren G."/>
            <person name="Szabo L."/>
            <person name="Khalil H."/>
            <person name="Joly D."/>
            <person name="Goldberg J."/>
            <person name="Young S."/>
            <person name="Zeng Q."/>
            <person name="Fellers J."/>
        </authorList>
    </citation>
    <scope>NUCLEOTIDE SEQUENCE [LARGE SCALE GENOMIC DNA]</scope>
    <source>
        <strain evidence="2">1-1 BBBD Race 1</strain>
    </source>
</reference>
<gene>
    <name evidence="2" type="ORF">PTTG_25554</name>
</gene>
<dbReference type="InterPro" id="IPR052717">
    <property type="entry name" value="Vacuolar_transposase_reg"/>
</dbReference>
<keyword evidence="4" id="KW-1185">Reference proteome</keyword>
<evidence type="ECO:0000313" key="4">
    <source>
        <dbReference type="Proteomes" id="UP000005240"/>
    </source>
</evidence>
<evidence type="ECO:0008006" key="5">
    <source>
        <dbReference type="Google" id="ProtNLM"/>
    </source>
</evidence>
<accession>A0A180H286</accession>
<dbReference type="PANTHER" id="PTHR46169">
    <property type="entry name" value="DNA REPLICATION-RELATED ELEMENT FACTOR, ISOFORM A"/>
    <property type="match status" value="1"/>
</dbReference>
<dbReference type="PANTHER" id="PTHR46169:SF15">
    <property type="entry name" value="INNER CENTROMERE PROTEIN A-LIKE ISOFORM X1-RELATED"/>
    <property type="match status" value="1"/>
</dbReference>
<dbReference type="GO" id="GO:0006357">
    <property type="term" value="P:regulation of transcription by RNA polymerase II"/>
    <property type="evidence" value="ECO:0007669"/>
    <property type="project" value="TreeGrafter"/>
</dbReference>
<evidence type="ECO:0000256" key="1">
    <source>
        <dbReference type="SAM" id="MobiDB-lite"/>
    </source>
</evidence>
<dbReference type="VEuPathDB" id="FungiDB:PTTG_25554"/>